<dbReference type="InterPro" id="IPR023408">
    <property type="entry name" value="MscS_beta-dom_sf"/>
</dbReference>
<accession>G5IYI3</accession>
<dbReference type="Gene3D" id="2.30.30.60">
    <property type="match status" value="1"/>
</dbReference>
<dbReference type="SUPFAM" id="SSF82861">
    <property type="entry name" value="Mechanosensitive channel protein MscS (YggB), transmembrane region"/>
    <property type="match status" value="1"/>
</dbReference>
<dbReference type="Proteomes" id="UP000003477">
    <property type="component" value="Unassembled WGS sequence"/>
</dbReference>
<feature type="transmembrane region" description="Helical" evidence="6">
    <location>
        <begin position="89"/>
        <end position="109"/>
    </location>
</feature>
<feature type="transmembrane region" description="Helical" evidence="6">
    <location>
        <begin position="66"/>
        <end position="83"/>
    </location>
</feature>
<dbReference type="Pfam" id="PF00924">
    <property type="entry name" value="MS_channel_2nd"/>
    <property type="match status" value="1"/>
</dbReference>
<organism evidence="8 9">
    <name type="scientific">Crocosphaera watsonii WH 0003</name>
    <dbReference type="NCBI Taxonomy" id="423471"/>
    <lineage>
        <taxon>Bacteria</taxon>
        <taxon>Bacillati</taxon>
        <taxon>Cyanobacteriota</taxon>
        <taxon>Cyanophyceae</taxon>
        <taxon>Oscillatoriophycideae</taxon>
        <taxon>Chroococcales</taxon>
        <taxon>Aphanothecaceae</taxon>
        <taxon>Crocosphaera</taxon>
    </lineage>
</organism>
<keyword evidence="4 6" id="KW-1133">Transmembrane helix</keyword>
<gene>
    <name evidence="8" type="ORF">CWATWH0003_0332</name>
</gene>
<sequence>MKIVQSIYKFLTVSGFFQLAIFCLLIVLSIIVGQSITKLISLGLWFFPSQQRQSIYNNLIRGNNIIINRVGTWLLIYFSWFWFKENEQLPILVDFFINFIFVIFIIWVFSRISKQLIKIYGINLFKQIGGDTTEILLALETIFNIIFCLITFSIFAYQYGVPLSGLLAGASISGLALSFAAQNTLQQLFGTVIIFLDKPFIQGEYIRLPDSEKTFGRVESIGLRSTKIRTVGKNTLVIVPNSKMAEWQIENVTRGKKVMILIYMDFEHILNSYEKSLVKEINNKYINSFFGLEPDTSSTIFLEHPDKKVSRARITFFILGSTKSSIELRERMVEVSTKQIASDLMSHGLNFTTNEPIISFESPISL</sequence>
<evidence type="ECO:0000256" key="2">
    <source>
        <dbReference type="ARBA" id="ARBA00008017"/>
    </source>
</evidence>
<keyword evidence="3 6" id="KW-0812">Transmembrane</keyword>
<comment type="caution">
    <text evidence="8">The sequence shown here is derived from an EMBL/GenBank/DDBJ whole genome shotgun (WGS) entry which is preliminary data.</text>
</comment>
<dbReference type="GO" id="GO:0055085">
    <property type="term" value="P:transmembrane transport"/>
    <property type="evidence" value="ECO:0007669"/>
    <property type="project" value="InterPro"/>
</dbReference>
<dbReference type="EMBL" id="AESD01000057">
    <property type="protein sequence ID" value="EHJ14994.1"/>
    <property type="molecule type" value="Genomic_DNA"/>
</dbReference>
<dbReference type="PANTHER" id="PTHR30566">
    <property type="entry name" value="YNAI-RELATED MECHANOSENSITIVE ION CHANNEL"/>
    <property type="match status" value="1"/>
</dbReference>
<evidence type="ECO:0000256" key="1">
    <source>
        <dbReference type="ARBA" id="ARBA00004141"/>
    </source>
</evidence>
<comment type="similarity">
    <text evidence="2">Belongs to the MscS (TC 1.A.23) family.</text>
</comment>
<dbReference type="AlphaFoldDB" id="G5IYI3"/>
<name>G5IYI3_CROWT</name>
<evidence type="ECO:0000256" key="6">
    <source>
        <dbReference type="SAM" id="Phobius"/>
    </source>
</evidence>
<dbReference type="SUPFAM" id="SSF50182">
    <property type="entry name" value="Sm-like ribonucleoproteins"/>
    <property type="match status" value="1"/>
</dbReference>
<evidence type="ECO:0000256" key="3">
    <source>
        <dbReference type="ARBA" id="ARBA00022692"/>
    </source>
</evidence>
<feature type="transmembrane region" description="Helical" evidence="6">
    <location>
        <begin position="135"/>
        <end position="157"/>
    </location>
</feature>
<comment type="subcellular location">
    <subcellularLocation>
        <location evidence="1">Membrane</location>
        <topology evidence="1">Multi-pass membrane protein</topology>
    </subcellularLocation>
</comment>
<dbReference type="InterPro" id="IPR011014">
    <property type="entry name" value="MscS_channel_TM-2"/>
</dbReference>
<protein>
    <submittedName>
        <fullName evidence="8">MscS Mechanosensitive ion channel</fullName>
    </submittedName>
</protein>
<dbReference type="Gene3D" id="1.10.287.1260">
    <property type="match status" value="1"/>
</dbReference>
<dbReference type="InterPro" id="IPR010920">
    <property type="entry name" value="LSM_dom_sf"/>
</dbReference>
<feature type="transmembrane region" description="Helical" evidence="6">
    <location>
        <begin position="16"/>
        <end position="46"/>
    </location>
</feature>
<keyword evidence="5 6" id="KW-0472">Membrane</keyword>
<evidence type="ECO:0000259" key="7">
    <source>
        <dbReference type="Pfam" id="PF00924"/>
    </source>
</evidence>
<evidence type="ECO:0000256" key="5">
    <source>
        <dbReference type="ARBA" id="ARBA00023136"/>
    </source>
</evidence>
<evidence type="ECO:0000256" key="4">
    <source>
        <dbReference type="ARBA" id="ARBA00022989"/>
    </source>
</evidence>
<dbReference type="GO" id="GO:0016020">
    <property type="term" value="C:membrane"/>
    <property type="evidence" value="ECO:0007669"/>
    <property type="project" value="UniProtKB-SubCell"/>
</dbReference>
<feature type="domain" description="Mechanosensitive ion channel MscS" evidence="7">
    <location>
        <begin position="183"/>
        <end position="254"/>
    </location>
</feature>
<evidence type="ECO:0000313" key="8">
    <source>
        <dbReference type="EMBL" id="EHJ14994.1"/>
    </source>
</evidence>
<dbReference type="InterPro" id="IPR006685">
    <property type="entry name" value="MscS_channel_2nd"/>
</dbReference>
<dbReference type="PANTHER" id="PTHR30566:SF5">
    <property type="entry name" value="MECHANOSENSITIVE ION CHANNEL PROTEIN 1, MITOCHONDRIAL-RELATED"/>
    <property type="match status" value="1"/>
</dbReference>
<dbReference type="PATRIC" id="fig|423471.3.peg.303"/>
<evidence type="ECO:0000313" key="9">
    <source>
        <dbReference type="Proteomes" id="UP000003477"/>
    </source>
</evidence>
<reference evidence="8 9" key="1">
    <citation type="journal article" date="2011" name="Front. Microbiol.">
        <title>Two Strains of Crocosphaera watsonii with Highly Conserved Genomes are Distinguished by Strain-Specific Features.</title>
        <authorList>
            <person name="Bench S.R."/>
            <person name="Ilikchyan I.N."/>
            <person name="Tripp H.J."/>
            <person name="Zehr J.P."/>
        </authorList>
    </citation>
    <scope>NUCLEOTIDE SEQUENCE [LARGE SCALE GENOMIC DNA]</scope>
    <source>
        <strain evidence="8 9">WH 0003</strain>
    </source>
</reference>
<proteinExistence type="inferred from homology"/>